<proteinExistence type="predicted"/>
<keyword evidence="3" id="KW-1185">Reference proteome</keyword>
<name>A0A5N6N292_9ASTR</name>
<dbReference type="PANTHER" id="PTHR33064:SF37">
    <property type="entry name" value="RIBONUCLEASE H"/>
    <property type="match status" value="1"/>
</dbReference>
<organism evidence="2 3">
    <name type="scientific">Mikania micrantha</name>
    <name type="common">bitter vine</name>
    <dbReference type="NCBI Taxonomy" id="192012"/>
    <lineage>
        <taxon>Eukaryota</taxon>
        <taxon>Viridiplantae</taxon>
        <taxon>Streptophyta</taxon>
        <taxon>Embryophyta</taxon>
        <taxon>Tracheophyta</taxon>
        <taxon>Spermatophyta</taxon>
        <taxon>Magnoliopsida</taxon>
        <taxon>eudicotyledons</taxon>
        <taxon>Gunneridae</taxon>
        <taxon>Pentapetalae</taxon>
        <taxon>asterids</taxon>
        <taxon>campanulids</taxon>
        <taxon>Asterales</taxon>
        <taxon>Asteraceae</taxon>
        <taxon>Asteroideae</taxon>
        <taxon>Heliantheae alliance</taxon>
        <taxon>Eupatorieae</taxon>
        <taxon>Mikania</taxon>
    </lineage>
</organism>
<evidence type="ECO:0000313" key="3">
    <source>
        <dbReference type="Proteomes" id="UP000326396"/>
    </source>
</evidence>
<comment type="caution">
    <text evidence="2">The sequence shown here is derived from an EMBL/GenBank/DDBJ whole genome shotgun (WGS) entry which is preliminary data.</text>
</comment>
<dbReference type="Gene3D" id="3.30.70.270">
    <property type="match status" value="1"/>
</dbReference>
<evidence type="ECO:0000256" key="1">
    <source>
        <dbReference type="SAM" id="MobiDB-lite"/>
    </source>
</evidence>
<dbReference type="PANTHER" id="PTHR33064">
    <property type="entry name" value="POL PROTEIN"/>
    <property type="match status" value="1"/>
</dbReference>
<evidence type="ECO:0008006" key="4">
    <source>
        <dbReference type="Google" id="ProtNLM"/>
    </source>
</evidence>
<dbReference type="InterPro" id="IPR043128">
    <property type="entry name" value="Rev_trsase/Diguanyl_cyclase"/>
</dbReference>
<protein>
    <recommendedName>
        <fullName evidence="4">Reverse transcriptase/retrotransposon-derived protein RNase H-like domain-containing protein</fullName>
    </recommendedName>
</protein>
<dbReference type="FunFam" id="3.30.70.270:FF:000063">
    <property type="entry name" value="Zinc knuckle domaincontaining protein"/>
    <property type="match status" value="1"/>
</dbReference>
<evidence type="ECO:0000313" key="2">
    <source>
        <dbReference type="EMBL" id="KAD4180390.1"/>
    </source>
</evidence>
<accession>A0A5N6N292</accession>
<feature type="compositionally biased region" description="Basic and acidic residues" evidence="1">
    <location>
        <begin position="9"/>
        <end position="21"/>
    </location>
</feature>
<dbReference type="SUPFAM" id="SSF56672">
    <property type="entry name" value="DNA/RNA polymerases"/>
    <property type="match status" value="1"/>
</dbReference>
<reference evidence="2 3" key="1">
    <citation type="submission" date="2019-05" db="EMBL/GenBank/DDBJ databases">
        <title>Mikania micrantha, genome provides insights into the molecular mechanism of rapid growth.</title>
        <authorList>
            <person name="Liu B."/>
        </authorList>
    </citation>
    <scope>NUCLEOTIDE SEQUENCE [LARGE SCALE GENOMIC DNA]</scope>
    <source>
        <strain evidence="2">NLD-2019</strain>
        <tissue evidence="2">Leaf</tissue>
    </source>
</reference>
<feature type="region of interest" description="Disordered" evidence="1">
    <location>
        <begin position="1"/>
        <end position="21"/>
    </location>
</feature>
<sequence length="125" mass="14386">MDDDDNKDDDNKDDKDYDDDVGGHIREVQVLGHVVNEQGIHVDKSKIEAIKNWEAPKTPTEVRQFLGLAGYYRRFIDGFSKICQPLTDLTHKDKKYLWIDKQEVVFQIIKQKLCSAPILSLPDAV</sequence>
<dbReference type="InterPro" id="IPR051320">
    <property type="entry name" value="Viral_Replic_Matur_Polypro"/>
</dbReference>
<dbReference type="Proteomes" id="UP000326396">
    <property type="component" value="Linkage Group LG4"/>
</dbReference>
<dbReference type="InterPro" id="IPR043502">
    <property type="entry name" value="DNA/RNA_pol_sf"/>
</dbReference>
<gene>
    <name evidence="2" type="ORF">E3N88_28981</name>
</gene>
<dbReference type="OrthoDB" id="415724at2759"/>
<dbReference type="EMBL" id="SZYD01000014">
    <property type="protein sequence ID" value="KAD4180390.1"/>
    <property type="molecule type" value="Genomic_DNA"/>
</dbReference>
<dbReference type="AlphaFoldDB" id="A0A5N6N292"/>